<dbReference type="AlphaFoldDB" id="A0A979G1N4"/>
<gene>
    <name evidence="1" type="ordered locus">Cpin_1724</name>
</gene>
<dbReference type="OrthoDB" id="9780095at2"/>
<dbReference type="KEGG" id="cpi:Cpin_1724"/>
<evidence type="ECO:0000313" key="1">
    <source>
        <dbReference type="EMBL" id="ACU59220.1"/>
    </source>
</evidence>
<reference evidence="2" key="1">
    <citation type="submission" date="2009-08" db="EMBL/GenBank/DDBJ databases">
        <title>The complete genome of Chitinophaga pinensis DSM 2588.</title>
        <authorList>
            <consortium name="US DOE Joint Genome Institute (JGI-PGF)"/>
            <person name="Lucas S."/>
            <person name="Copeland A."/>
            <person name="Lapidus A."/>
            <person name="Glavina del Rio T."/>
            <person name="Dalin E."/>
            <person name="Tice H."/>
            <person name="Bruce D."/>
            <person name="Goodwin L."/>
            <person name="Pitluck S."/>
            <person name="Kyrpides N."/>
            <person name="Mavromatis K."/>
            <person name="Ivanova N."/>
            <person name="Mikhailova N."/>
            <person name="Sims D."/>
            <person name="Meinche L."/>
            <person name="Brettin T."/>
            <person name="Detter J.C."/>
            <person name="Han C."/>
            <person name="Larimer F."/>
            <person name="Land M."/>
            <person name="Hauser L."/>
            <person name="Markowitz V."/>
            <person name="Cheng J.-F."/>
            <person name="Hugenholtz P."/>
            <person name="Woyke T."/>
            <person name="Wu D."/>
            <person name="Spring S."/>
            <person name="Klenk H.-P."/>
            <person name="Eisen J.A."/>
        </authorList>
    </citation>
    <scope>NUCLEOTIDE SEQUENCE [LARGE SCALE GENOMIC DNA]</scope>
    <source>
        <strain evidence="2">ATCC 43595 / DSM 2588 / LMG 13176 / NBRC 15968 / NCIMB 11800 / UQM 2034</strain>
    </source>
</reference>
<proteinExistence type="predicted"/>
<dbReference type="CDD" id="cd02440">
    <property type="entry name" value="AdoMet_MTases"/>
    <property type="match status" value="1"/>
</dbReference>
<dbReference type="Proteomes" id="UP000002215">
    <property type="component" value="Chromosome"/>
</dbReference>
<name>A0A979G1N4_CHIPD</name>
<evidence type="ECO:0000313" key="2">
    <source>
        <dbReference type="Proteomes" id="UP000002215"/>
    </source>
</evidence>
<dbReference type="InterPro" id="IPR029063">
    <property type="entry name" value="SAM-dependent_MTases_sf"/>
</dbReference>
<protein>
    <recommendedName>
        <fullName evidence="3">Methyltransferase domain-containing protein</fullName>
    </recommendedName>
</protein>
<dbReference type="RefSeq" id="WP_012789396.1">
    <property type="nucleotide sequence ID" value="NC_013132.1"/>
</dbReference>
<organism evidence="1 2">
    <name type="scientific">Chitinophaga pinensis (strain ATCC 43595 / DSM 2588 / LMG 13176 / NBRC 15968 / NCIMB 11800 / UQM 2034)</name>
    <dbReference type="NCBI Taxonomy" id="485918"/>
    <lineage>
        <taxon>Bacteria</taxon>
        <taxon>Pseudomonadati</taxon>
        <taxon>Bacteroidota</taxon>
        <taxon>Chitinophagia</taxon>
        <taxon>Chitinophagales</taxon>
        <taxon>Chitinophagaceae</taxon>
        <taxon>Chitinophaga</taxon>
    </lineage>
</organism>
<reference evidence="1 2" key="2">
    <citation type="journal article" date="2010" name="Stand. Genomic Sci.">
        <title>Complete genome sequence of Chitinophaga pinensis type strain (UQM 2034).</title>
        <authorList>
            <person name="Glavina Del Rio T."/>
            <person name="Abt B."/>
            <person name="Spring S."/>
            <person name="Lapidus A."/>
            <person name="Nolan M."/>
            <person name="Tice H."/>
            <person name="Copeland A."/>
            <person name="Cheng J.F."/>
            <person name="Chen F."/>
            <person name="Bruce D."/>
            <person name="Goodwin L."/>
            <person name="Pitluck S."/>
            <person name="Ivanova N."/>
            <person name="Mavromatis K."/>
            <person name="Mikhailova N."/>
            <person name="Pati A."/>
            <person name="Chen A."/>
            <person name="Palaniappan K."/>
            <person name="Land M."/>
            <person name="Hauser L."/>
            <person name="Chang Y.J."/>
            <person name="Jeffries C.D."/>
            <person name="Chain P."/>
            <person name="Saunders E."/>
            <person name="Detter J.C."/>
            <person name="Brettin T."/>
            <person name="Rohde M."/>
            <person name="Goker M."/>
            <person name="Bristow J."/>
            <person name="Eisen J.A."/>
            <person name="Markowitz V."/>
            <person name="Hugenholtz P."/>
            <person name="Kyrpides N.C."/>
            <person name="Klenk H.P."/>
            <person name="Lucas S."/>
        </authorList>
    </citation>
    <scope>NUCLEOTIDE SEQUENCE [LARGE SCALE GENOMIC DNA]</scope>
    <source>
        <strain evidence="2">ATCC 43595 / DSM 2588 / LMG 13176 / NBRC 15968 / NCIMB 11800 / UQM 2034</strain>
    </source>
</reference>
<dbReference type="Gene3D" id="3.40.50.150">
    <property type="entry name" value="Vaccinia Virus protein VP39"/>
    <property type="match status" value="1"/>
</dbReference>
<dbReference type="EMBL" id="CP001699">
    <property type="protein sequence ID" value="ACU59220.1"/>
    <property type="molecule type" value="Genomic_DNA"/>
</dbReference>
<sequence length="221" mass="25539">MRYLLYFIYVGWHWGIDLAIFIIRHEIRGEKKYGIRTIGTESLATEVSAEDRKHVAMYEPVNYYTATWLLDHVQATDLSTTLLDVGCGRGRVLAMGAAYGFRALAGIDFSPRLYQASIRMRDTLYDRYKNIQINIACEDAREYTIPEHVGVIFMFNPFDETIMEAFIGKVKESLQRRQRPLKILYANPQCKQLWLDAGFQETDSFVKMEILKGCILVNTLS</sequence>
<evidence type="ECO:0008006" key="3">
    <source>
        <dbReference type="Google" id="ProtNLM"/>
    </source>
</evidence>
<accession>A0A979G1N4</accession>
<dbReference type="SUPFAM" id="SSF53335">
    <property type="entry name" value="S-adenosyl-L-methionine-dependent methyltransferases"/>
    <property type="match status" value="1"/>
</dbReference>